<dbReference type="SUPFAM" id="SSF141322">
    <property type="entry name" value="NfeD domain-like"/>
    <property type="match status" value="1"/>
</dbReference>
<feature type="domain" description="NfeD-like C-terminal" evidence="1">
    <location>
        <begin position="25"/>
        <end position="61"/>
    </location>
</feature>
<accession>A0A1W1CNB8</accession>
<dbReference type="AlphaFoldDB" id="A0A1W1CNB8"/>
<dbReference type="Pfam" id="PF01957">
    <property type="entry name" value="NfeD"/>
    <property type="match status" value="1"/>
</dbReference>
<dbReference type="InterPro" id="IPR012340">
    <property type="entry name" value="NA-bd_OB-fold"/>
</dbReference>
<organism evidence="2">
    <name type="scientific">hydrothermal vent metagenome</name>
    <dbReference type="NCBI Taxonomy" id="652676"/>
    <lineage>
        <taxon>unclassified sequences</taxon>
        <taxon>metagenomes</taxon>
        <taxon>ecological metagenomes</taxon>
    </lineage>
</organism>
<gene>
    <name evidence="2" type="ORF">MNB_SM-6-1461</name>
</gene>
<protein>
    <recommendedName>
        <fullName evidence="1">NfeD-like C-terminal domain-containing protein</fullName>
    </recommendedName>
</protein>
<reference evidence="2" key="1">
    <citation type="submission" date="2016-10" db="EMBL/GenBank/DDBJ databases">
        <authorList>
            <person name="de Groot N.N."/>
        </authorList>
    </citation>
    <scope>NUCLEOTIDE SEQUENCE</scope>
</reference>
<evidence type="ECO:0000259" key="1">
    <source>
        <dbReference type="Pfam" id="PF01957"/>
    </source>
</evidence>
<name>A0A1W1CNB8_9ZZZZ</name>
<dbReference type="InterPro" id="IPR002810">
    <property type="entry name" value="NfeD-like_C"/>
</dbReference>
<dbReference type="EMBL" id="FPHK01000104">
    <property type="protein sequence ID" value="SFV67235.1"/>
    <property type="molecule type" value="Genomic_DNA"/>
</dbReference>
<dbReference type="Gene3D" id="2.40.50.140">
    <property type="entry name" value="Nucleic acid-binding proteins"/>
    <property type="match status" value="1"/>
</dbReference>
<sequence length="62" mass="6972">MKAKKHNHNDDFFNESGEGVIKKDTVYFKGTYWKIGSAESFKDGDKVRVTGTKGSVAFVEKL</sequence>
<proteinExistence type="predicted"/>
<evidence type="ECO:0000313" key="2">
    <source>
        <dbReference type="EMBL" id="SFV67235.1"/>
    </source>
</evidence>